<keyword evidence="3" id="KW-1185">Reference proteome</keyword>
<protein>
    <recommendedName>
        <fullName evidence="4">Glycosyltransferase RgtA/B/C/D-like domain-containing protein</fullName>
    </recommendedName>
</protein>
<proteinExistence type="predicted"/>
<keyword evidence="1" id="KW-1133">Transmembrane helix</keyword>
<comment type="caution">
    <text evidence="2">The sequence shown here is derived from an EMBL/GenBank/DDBJ whole genome shotgun (WGS) entry which is preliminary data.</text>
</comment>
<feature type="transmembrane region" description="Helical" evidence="1">
    <location>
        <begin position="251"/>
        <end position="275"/>
    </location>
</feature>
<organism evidence="2 3">
    <name type="scientific">Arcicella rigui</name>
    <dbReference type="NCBI Taxonomy" id="797020"/>
    <lineage>
        <taxon>Bacteria</taxon>
        <taxon>Pseudomonadati</taxon>
        <taxon>Bacteroidota</taxon>
        <taxon>Cytophagia</taxon>
        <taxon>Cytophagales</taxon>
        <taxon>Flectobacillaceae</taxon>
        <taxon>Arcicella</taxon>
    </lineage>
</organism>
<feature type="transmembrane region" description="Helical" evidence="1">
    <location>
        <begin position="166"/>
        <end position="192"/>
    </location>
</feature>
<feature type="transmembrane region" description="Helical" evidence="1">
    <location>
        <begin position="117"/>
        <end position="146"/>
    </location>
</feature>
<sequence>MLSFFRVNAVYQIFSLLILLILIRMPVYLVGLPQLIPELQWMLVGEQINKGFVMYSDIWDNTAPLSSLVYAGVDGIFGRSQAAYQIIALLVTYFQTLYFTIMVNNRDIFVKRNYLPGLFYLLFMNISFDCCTLSPVLMATTFVLLAFGTLVKQMSRLEATDEVFEIGFFIGIATLLYPPTGIFILWATASLLFFSGANLRQHSLSIFGFLFPLLLTALFFYLNGTYEAFYRNFISSVIQIRQYNLNDFRTLLATLLLPMGFGIFGFLRLVNAVGFNNYQVRCQQVMMLWGITGIVSIGLMPFLAPMQFIIFVPPFAFFTVSYFNNYKKAWLAEIICLLLFAGVLLIHYQAVYFKGVETLVQLKNLKLKEEDEDAAIQNKKILVLGEGMEEYKNNYVATPYINWSLAKYELENLDNYDNVISILRNFEKDAPEIIIDKVNLTPKLFKRIPALARKYHPVGKGIYALEQK</sequence>
<reference evidence="2 3" key="1">
    <citation type="submission" date="2023-12" db="EMBL/GenBank/DDBJ databases">
        <title>Novel species of the genus Arcicella isolated from rivers.</title>
        <authorList>
            <person name="Lu H."/>
        </authorList>
    </citation>
    <scope>NUCLEOTIDE SEQUENCE [LARGE SCALE GENOMIC DNA]</scope>
    <source>
        <strain evidence="2 3">KCTC 23307</strain>
    </source>
</reference>
<evidence type="ECO:0000313" key="2">
    <source>
        <dbReference type="EMBL" id="MEA5140875.1"/>
    </source>
</evidence>
<evidence type="ECO:0000256" key="1">
    <source>
        <dbReference type="SAM" id="Phobius"/>
    </source>
</evidence>
<name>A0ABU5QDG3_9BACT</name>
<keyword evidence="1" id="KW-0472">Membrane</keyword>
<keyword evidence="1" id="KW-0812">Transmembrane</keyword>
<evidence type="ECO:0000313" key="3">
    <source>
        <dbReference type="Proteomes" id="UP001302949"/>
    </source>
</evidence>
<accession>A0ABU5QDG3</accession>
<feature type="transmembrane region" description="Helical" evidence="1">
    <location>
        <begin position="287"/>
        <end position="310"/>
    </location>
</feature>
<feature type="transmembrane region" description="Helical" evidence="1">
    <location>
        <begin position="9"/>
        <end position="29"/>
    </location>
</feature>
<evidence type="ECO:0008006" key="4">
    <source>
        <dbReference type="Google" id="ProtNLM"/>
    </source>
</evidence>
<gene>
    <name evidence="2" type="ORF">VB248_17120</name>
</gene>
<feature type="transmembrane region" description="Helical" evidence="1">
    <location>
        <begin position="330"/>
        <end position="353"/>
    </location>
</feature>
<feature type="transmembrane region" description="Helical" evidence="1">
    <location>
        <begin position="82"/>
        <end position="105"/>
    </location>
</feature>
<dbReference type="Proteomes" id="UP001302949">
    <property type="component" value="Unassembled WGS sequence"/>
</dbReference>
<dbReference type="RefSeq" id="WP_323298032.1">
    <property type="nucleotide sequence ID" value="NZ_JAYFUM010000021.1"/>
</dbReference>
<dbReference type="EMBL" id="JAYFUM010000021">
    <property type="protein sequence ID" value="MEA5140875.1"/>
    <property type="molecule type" value="Genomic_DNA"/>
</dbReference>
<feature type="transmembrane region" description="Helical" evidence="1">
    <location>
        <begin position="204"/>
        <end position="222"/>
    </location>
</feature>